<evidence type="ECO:0000313" key="5">
    <source>
        <dbReference type="EMBL" id="MBY8889164.1"/>
    </source>
</evidence>
<keyword evidence="3" id="KW-0274">FAD</keyword>
<comment type="caution">
    <text evidence="5">The sequence shown here is derived from an EMBL/GenBank/DDBJ whole genome shotgun (WGS) entry which is preliminary data.</text>
</comment>
<evidence type="ECO:0000313" key="6">
    <source>
        <dbReference type="Proteomes" id="UP001198565"/>
    </source>
</evidence>
<dbReference type="InterPro" id="IPR002938">
    <property type="entry name" value="FAD-bd"/>
</dbReference>
<dbReference type="Proteomes" id="UP001198565">
    <property type="component" value="Unassembled WGS sequence"/>
</dbReference>
<dbReference type="PANTHER" id="PTHR43004">
    <property type="entry name" value="TRK SYSTEM POTASSIUM UPTAKE PROTEIN"/>
    <property type="match status" value="1"/>
</dbReference>
<feature type="domain" description="FAD-binding" evidence="4">
    <location>
        <begin position="17"/>
        <end position="376"/>
    </location>
</feature>
<dbReference type="Pfam" id="PF01494">
    <property type="entry name" value="FAD_binding_3"/>
    <property type="match status" value="1"/>
</dbReference>
<evidence type="ECO:0000256" key="3">
    <source>
        <dbReference type="ARBA" id="ARBA00022827"/>
    </source>
</evidence>
<gene>
    <name evidence="5" type="ORF">K7472_30605</name>
</gene>
<dbReference type="InterPro" id="IPR050641">
    <property type="entry name" value="RIFMO-like"/>
</dbReference>
<sequence length="542" mass="57680">MHATAEERTAREPDRTADVVVVGAGPTGLMLAAELRLAGASVLVLDRREGPGDTPRASGMNGRIVQLLCCRGLLERFSQGGRGLVPSPSIPFGGMQLDLGRLPDSPLQALHLPQPRLERLLDDHARDLGARVLRSRTLTGLTQDESTVTAHVSGPDGPSAITARYLVGCDGGWSRVREAVGIGFPGTAYPEVNRLAQVPVPDAVTLRDDGDLDVPGLGRLRAGFTRTDRGVFAFGALSGGDLLVQTTEDLVRTTEDLVRTTEGEAVADEGDAPMTLDELRASVRRVLGADLPFEGATRLSRYRFQARLAERYRDGRVMLAGDAAHQFPATGIGLNVGMLDAVNLGWKLASVVQGRVPAALLETYHDERRFAGERAMLQTQAQVALRRSHDAAGDALREVFQELCADEGALRTIAALVAGTDVRYRLPNPNGHALTGDFAPDLSLSTGEGTTSVARLLHAARPVLLLLGENDDLREAARGRRDRVDVIEASTEQPPADALLIRPDAHVAWAAAVGEPASSAVPALRDALARWFGEPGPDSAAS</sequence>
<accession>A0ABS7R115</accession>
<dbReference type="Gene3D" id="3.30.70.2450">
    <property type="match status" value="1"/>
</dbReference>
<keyword evidence="6" id="KW-1185">Reference proteome</keyword>
<organism evidence="5 6">
    <name type="scientific">Streptantibioticus parmotrematis</name>
    <dbReference type="NCBI Taxonomy" id="2873249"/>
    <lineage>
        <taxon>Bacteria</taxon>
        <taxon>Bacillati</taxon>
        <taxon>Actinomycetota</taxon>
        <taxon>Actinomycetes</taxon>
        <taxon>Kitasatosporales</taxon>
        <taxon>Streptomycetaceae</taxon>
        <taxon>Streptantibioticus</taxon>
    </lineage>
</organism>
<name>A0ABS7R115_9ACTN</name>
<dbReference type="Gene3D" id="3.40.30.120">
    <property type="match status" value="1"/>
</dbReference>
<dbReference type="SUPFAM" id="SSF51905">
    <property type="entry name" value="FAD/NAD(P)-binding domain"/>
    <property type="match status" value="1"/>
</dbReference>
<keyword evidence="2" id="KW-0285">Flavoprotein</keyword>
<proteinExistence type="predicted"/>
<dbReference type="Pfam" id="PF21274">
    <property type="entry name" value="Rng_hyd_C"/>
    <property type="match status" value="1"/>
</dbReference>
<dbReference type="InterPro" id="IPR036188">
    <property type="entry name" value="FAD/NAD-bd_sf"/>
</dbReference>
<protein>
    <submittedName>
        <fullName evidence="5">FAD-dependent oxidoreductase</fullName>
    </submittedName>
</protein>
<evidence type="ECO:0000256" key="1">
    <source>
        <dbReference type="ARBA" id="ARBA00001974"/>
    </source>
</evidence>
<dbReference type="EMBL" id="JAINVZ010000036">
    <property type="protein sequence ID" value="MBY8889164.1"/>
    <property type="molecule type" value="Genomic_DNA"/>
</dbReference>
<dbReference type="Gene3D" id="3.50.50.60">
    <property type="entry name" value="FAD/NAD(P)-binding domain"/>
    <property type="match status" value="1"/>
</dbReference>
<dbReference type="RefSeq" id="WP_222982257.1">
    <property type="nucleotide sequence ID" value="NZ_JAINVZ010000036.1"/>
</dbReference>
<dbReference type="PANTHER" id="PTHR43004:SF19">
    <property type="entry name" value="BINDING MONOOXYGENASE, PUTATIVE (JCVI)-RELATED"/>
    <property type="match status" value="1"/>
</dbReference>
<evidence type="ECO:0000259" key="4">
    <source>
        <dbReference type="Pfam" id="PF01494"/>
    </source>
</evidence>
<evidence type="ECO:0000256" key="2">
    <source>
        <dbReference type="ARBA" id="ARBA00022630"/>
    </source>
</evidence>
<comment type="cofactor">
    <cofactor evidence="1">
        <name>FAD</name>
        <dbReference type="ChEBI" id="CHEBI:57692"/>
    </cofactor>
</comment>
<dbReference type="PRINTS" id="PR00420">
    <property type="entry name" value="RNGMNOXGNASE"/>
</dbReference>
<reference evidence="5 6" key="1">
    <citation type="submission" date="2021-08" db="EMBL/GenBank/DDBJ databases">
        <title>Streptomyces sp. PTM05 isolated from lichen.</title>
        <authorList>
            <person name="Somphong A."/>
            <person name="Phongsopitanun W."/>
            <person name="Tanasupawat S."/>
        </authorList>
    </citation>
    <scope>NUCLEOTIDE SEQUENCE [LARGE SCALE GENOMIC DNA]</scope>
    <source>
        <strain evidence="5 6">Ptm05</strain>
    </source>
</reference>